<name>A0A6G0Y4M5_APHCR</name>
<dbReference type="EMBL" id="VUJU01006290">
    <property type="protein sequence ID" value="KAF0748943.1"/>
    <property type="molecule type" value="Genomic_DNA"/>
</dbReference>
<gene>
    <name evidence="1" type="ORF">FWK35_00020672</name>
</gene>
<reference evidence="1 2" key="1">
    <citation type="submission" date="2019-08" db="EMBL/GenBank/DDBJ databases">
        <title>Whole genome of Aphis craccivora.</title>
        <authorList>
            <person name="Voronova N.V."/>
            <person name="Shulinski R.S."/>
            <person name="Bandarenka Y.V."/>
            <person name="Zhorov D.G."/>
            <person name="Warner D."/>
        </authorList>
    </citation>
    <scope>NUCLEOTIDE SEQUENCE [LARGE SCALE GENOMIC DNA]</scope>
    <source>
        <strain evidence="1">180601</strain>
        <tissue evidence="1">Whole Body</tissue>
    </source>
</reference>
<comment type="caution">
    <text evidence="1">The sequence shown here is derived from an EMBL/GenBank/DDBJ whole genome shotgun (WGS) entry which is preliminary data.</text>
</comment>
<evidence type="ECO:0000313" key="1">
    <source>
        <dbReference type="EMBL" id="KAF0748943.1"/>
    </source>
</evidence>
<dbReference type="OrthoDB" id="6599116at2759"/>
<protein>
    <submittedName>
        <fullName evidence="1">MULE domain-containing protein</fullName>
    </submittedName>
</protein>
<organism evidence="1 2">
    <name type="scientific">Aphis craccivora</name>
    <name type="common">Cowpea aphid</name>
    <dbReference type="NCBI Taxonomy" id="307492"/>
    <lineage>
        <taxon>Eukaryota</taxon>
        <taxon>Metazoa</taxon>
        <taxon>Ecdysozoa</taxon>
        <taxon>Arthropoda</taxon>
        <taxon>Hexapoda</taxon>
        <taxon>Insecta</taxon>
        <taxon>Pterygota</taxon>
        <taxon>Neoptera</taxon>
        <taxon>Paraneoptera</taxon>
        <taxon>Hemiptera</taxon>
        <taxon>Sternorrhyncha</taxon>
        <taxon>Aphidomorpha</taxon>
        <taxon>Aphidoidea</taxon>
        <taxon>Aphididae</taxon>
        <taxon>Aphidini</taxon>
        <taxon>Aphis</taxon>
        <taxon>Aphis</taxon>
    </lineage>
</organism>
<feature type="non-terminal residue" evidence="1">
    <location>
        <position position="175"/>
    </location>
</feature>
<accession>A0A6G0Y4M5</accession>
<keyword evidence="2" id="KW-1185">Reference proteome</keyword>
<proteinExistence type="predicted"/>
<evidence type="ECO:0000313" key="2">
    <source>
        <dbReference type="Proteomes" id="UP000478052"/>
    </source>
</evidence>
<sequence length="175" mass="20516">KCATFNLYFSLKTVVADFEQAFHFDVKKVWPSITLVGCRFHLTQAWWKNIQRCRLQTEYKNIDSEIGKWLYLIFGLSHFPHYEVEDVFINELMTILPTHSNVTKFTDYIVENYISSTSTLYPIFSERTTNACESFHASFSSNFYSSHPNIFVFLKAIIETQTNTYIAINSTEEDK</sequence>
<feature type="non-terminal residue" evidence="1">
    <location>
        <position position="1"/>
    </location>
</feature>
<dbReference type="Proteomes" id="UP000478052">
    <property type="component" value="Unassembled WGS sequence"/>
</dbReference>
<dbReference type="AlphaFoldDB" id="A0A6G0Y4M5"/>